<protein>
    <submittedName>
        <fullName evidence="1">13259_t:CDS:1</fullName>
    </submittedName>
</protein>
<organism evidence="1 2">
    <name type="scientific">Cetraspora pellucida</name>
    <dbReference type="NCBI Taxonomy" id="1433469"/>
    <lineage>
        <taxon>Eukaryota</taxon>
        <taxon>Fungi</taxon>
        <taxon>Fungi incertae sedis</taxon>
        <taxon>Mucoromycota</taxon>
        <taxon>Glomeromycotina</taxon>
        <taxon>Glomeromycetes</taxon>
        <taxon>Diversisporales</taxon>
        <taxon>Gigasporaceae</taxon>
        <taxon>Cetraspora</taxon>
    </lineage>
</organism>
<dbReference type="AlphaFoldDB" id="A0A9N9K6P8"/>
<gene>
    <name evidence="1" type="ORF">CPELLU_LOCUS19024</name>
</gene>
<comment type="caution">
    <text evidence="1">The sequence shown here is derived from an EMBL/GenBank/DDBJ whole genome shotgun (WGS) entry which is preliminary data.</text>
</comment>
<dbReference type="Proteomes" id="UP000789759">
    <property type="component" value="Unassembled WGS sequence"/>
</dbReference>
<evidence type="ECO:0000313" key="1">
    <source>
        <dbReference type="EMBL" id="CAG8814464.1"/>
    </source>
</evidence>
<accession>A0A9N9K6P8</accession>
<proteinExistence type="predicted"/>
<feature type="non-terminal residue" evidence="1">
    <location>
        <position position="1"/>
    </location>
</feature>
<sequence length="148" mass="17069">MFYYHQLTSYIEVLDQKANDFNKYAICLACLKIKNRPYALEKQFTNTKKCYDTDNEAIMQKHQEKRFCIHKDNNNRLSNYALKSVLLTSSGKVLVQQTININGERAHTEEVKNKINEITKSVTNKGIKVPAIVTDSHSSYAAARKHLQ</sequence>
<dbReference type="EMBL" id="CAJVQA010042017">
    <property type="protein sequence ID" value="CAG8814464.1"/>
    <property type="molecule type" value="Genomic_DNA"/>
</dbReference>
<dbReference type="OrthoDB" id="2424554at2759"/>
<keyword evidence="2" id="KW-1185">Reference proteome</keyword>
<evidence type="ECO:0000313" key="2">
    <source>
        <dbReference type="Proteomes" id="UP000789759"/>
    </source>
</evidence>
<name>A0A9N9K6P8_9GLOM</name>
<reference evidence="1" key="1">
    <citation type="submission" date="2021-06" db="EMBL/GenBank/DDBJ databases">
        <authorList>
            <person name="Kallberg Y."/>
            <person name="Tangrot J."/>
            <person name="Rosling A."/>
        </authorList>
    </citation>
    <scope>NUCLEOTIDE SEQUENCE</scope>
    <source>
        <strain evidence="1">FL966</strain>
    </source>
</reference>